<dbReference type="InterPro" id="IPR039424">
    <property type="entry name" value="SBP_5"/>
</dbReference>
<dbReference type="STRING" id="937334.SAMN05444406_1591"/>
<dbReference type="RefSeq" id="WP_092282874.1">
    <property type="nucleotide sequence ID" value="NZ_FOXR01000059.1"/>
</dbReference>
<evidence type="ECO:0000313" key="3">
    <source>
        <dbReference type="EMBL" id="SFQ46683.1"/>
    </source>
</evidence>
<proteinExistence type="predicted"/>
<dbReference type="GO" id="GO:1904680">
    <property type="term" value="F:peptide transmembrane transporter activity"/>
    <property type="evidence" value="ECO:0007669"/>
    <property type="project" value="TreeGrafter"/>
</dbReference>
<keyword evidence="4" id="KW-1185">Reference proteome</keyword>
<dbReference type="GO" id="GO:0015833">
    <property type="term" value="P:peptide transport"/>
    <property type="evidence" value="ECO:0007669"/>
    <property type="project" value="TreeGrafter"/>
</dbReference>
<dbReference type="OrthoDB" id="9772924at2"/>
<evidence type="ECO:0000259" key="2">
    <source>
        <dbReference type="Pfam" id="PF00496"/>
    </source>
</evidence>
<dbReference type="EMBL" id="FOXR01000059">
    <property type="protein sequence ID" value="SFQ46683.1"/>
    <property type="molecule type" value="Genomic_DNA"/>
</dbReference>
<dbReference type="GO" id="GO:0042597">
    <property type="term" value="C:periplasmic space"/>
    <property type="evidence" value="ECO:0007669"/>
    <property type="project" value="UniProtKB-ARBA"/>
</dbReference>
<feature type="region of interest" description="Disordered" evidence="1">
    <location>
        <begin position="28"/>
        <end position="59"/>
    </location>
</feature>
<dbReference type="InterPro" id="IPR000914">
    <property type="entry name" value="SBP_5_dom"/>
</dbReference>
<accession>A0A1I5YR17</accession>
<dbReference type="SUPFAM" id="SSF53850">
    <property type="entry name" value="Periplasmic binding protein-like II"/>
    <property type="match status" value="1"/>
</dbReference>
<dbReference type="AlphaFoldDB" id="A0A1I5YR17"/>
<sequence length="667" mass="75972">MKIRRAIALMFAFLLVVMLFLSGCGSGSTSKEQESAGEGNIEKGEKVDEGKENVSGGEIGGFKEAPMLAKLVEEGKLPPVKERLPEEPLVYVEGTEVPVNDLPKLEIGKYGGTLRIVNPGSPGGGEWWAISREPLLNQPGFGTPGEKPVGNVLKDFDMSEDGRVFTFYMRKGLKWSDGHPVTTEDVRFAYEDVLLNEELTPVFPTWLANPDGTPCELEIVDEYTFRIKFKEPYALFPYTLSLHWQTWDSGPLLQPSHYMKKFHIKYTPLEELKPLLEENGLGENEWYRLYSLYSWGGGALEKTRIGCPTLAPYMLVDMPSAQVAILRRNPYYWKVDAAGNQLPYIDEIRADTVTTVDMLPMKIMGGEVDLARQAVSITEVALYKENENKGGYRVIPLKFHCPIPITFNYSNPDPVWREIVWDTRFRQALNLAINREEIIDAVYHGFASPSKITPSEYDPEKANQLLDNMGLDKRDSEGWRLRPDGKRMELLIETSAPATDFIPMIELLVEYWKNIGIYTTMKQVESSLLSSRVQANETQVIVSSWFDLPVAQGNPYMLEWVFLNDRYKVSDGFHKWYTRFGKEGIEPPDSLKPVFELYRKMRASKSFEEIGIHMDEWEKAMHDSLFLIVPVEDVMIPLIVSNRIKNVPEKGYQIMANFAGEVLFYDE</sequence>
<dbReference type="PANTHER" id="PTHR30290">
    <property type="entry name" value="PERIPLASMIC BINDING COMPONENT OF ABC TRANSPORTER"/>
    <property type="match status" value="1"/>
</dbReference>
<dbReference type="Pfam" id="PF00496">
    <property type="entry name" value="SBP_bac_5"/>
    <property type="match status" value="1"/>
</dbReference>
<dbReference type="PANTHER" id="PTHR30290:SF62">
    <property type="entry name" value="OLIGOPEPTIDE ABC TRANSPORTER, PERIPLASMIC OLIGOPEPTIDE-BINDING PROTEIN"/>
    <property type="match status" value="1"/>
</dbReference>
<dbReference type="Gene3D" id="3.10.105.10">
    <property type="entry name" value="Dipeptide-binding Protein, Domain 3"/>
    <property type="match status" value="1"/>
</dbReference>
<dbReference type="Proteomes" id="UP000198577">
    <property type="component" value="Unassembled WGS sequence"/>
</dbReference>
<dbReference type="Gene3D" id="3.40.190.10">
    <property type="entry name" value="Periplasmic binding protein-like II"/>
    <property type="match status" value="1"/>
</dbReference>
<organism evidence="3 4">
    <name type="scientific">Caldicoprobacter faecalis</name>
    <dbReference type="NCBI Taxonomy" id="937334"/>
    <lineage>
        <taxon>Bacteria</taxon>
        <taxon>Bacillati</taxon>
        <taxon>Bacillota</taxon>
        <taxon>Clostridia</taxon>
        <taxon>Caldicoprobacterales</taxon>
        <taxon>Caldicoprobacteraceae</taxon>
        <taxon>Caldicoprobacter</taxon>
    </lineage>
</organism>
<gene>
    <name evidence="3" type="ORF">SAMN05444406_1591</name>
</gene>
<dbReference type="CDD" id="cd08500">
    <property type="entry name" value="PBP2_NikA_DppA_OppA_like_4"/>
    <property type="match status" value="1"/>
</dbReference>
<feature type="compositionally biased region" description="Basic and acidic residues" evidence="1">
    <location>
        <begin position="40"/>
        <end position="52"/>
    </location>
</feature>
<name>A0A1I5YR17_9FIRM</name>
<evidence type="ECO:0000256" key="1">
    <source>
        <dbReference type="SAM" id="MobiDB-lite"/>
    </source>
</evidence>
<evidence type="ECO:0000313" key="4">
    <source>
        <dbReference type="Proteomes" id="UP000198577"/>
    </source>
</evidence>
<reference evidence="3 4" key="1">
    <citation type="submission" date="2016-10" db="EMBL/GenBank/DDBJ databases">
        <authorList>
            <person name="de Groot N.N."/>
        </authorList>
    </citation>
    <scope>NUCLEOTIDE SEQUENCE [LARGE SCALE GENOMIC DNA]</scope>
    <source>
        <strain evidence="3 4">DSM 20678</strain>
    </source>
</reference>
<feature type="domain" description="Solute-binding protein family 5" evidence="2">
    <location>
        <begin position="147"/>
        <end position="548"/>
    </location>
</feature>
<dbReference type="PROSITE" id="PS51257">
    <property type="entry name" value="PROKAR_LIPOPROTEIN"/>
    <property type="match status" value="1"/>
</dbReference>
<protein>
    <submittedName>
        <fullName evidence="3">Peptide/nickel transport system substrate-binding protein</fullName>
    </submittedName>
</protein>
<dbReference type="GO" id="GO:0043190">
    <property type="term" value="C:ATP-binding cassette (ABC) transporter complex"/>
    <property type="evidence" value="ECO:0007669"/>
    <property type="project" value="InterPro"/>
</dbReference>